<name>A0A6N3GNP8_9CLOT</name>
<proteinExistence type="predicted"/>
<dbReference type="GO" id="GO:0047429">
    <property type="term" value="F:nucleoside triphosphate diphosphatase activity"/>
    <property type="evidence" value="ECO:0007669"/>
    <property type="project" value="InterPro"/>
</dbReference>
<reference evidence="1" key="1">
    <citation type="submission" date="2019-11" db="EMBL/GenBank/DDBJ databases">
        <authorList>
            <person name="Feng L."/>
        </authorList>
    </citation>
    <scope>NUCLEOTIDE SEQUENCE</scope>
    <source>
        <strain evidence="1">CTertiumLFYP3</strain>
    </source>
</reference>
<dbReference type="Pfam" id="PF12643">
    <property type="entry name" value="MazG-like"/>
    <property type="match status" value="1"/>
</dbReference>
<protein>
    <submittedName>
        <fullName evidence="1">MazG-like family protein</fullName>
    </submittedName>
</protein>
<dbReference type="InterPro" id="IPR025984">
    <property type="entry name" value="DCTPP"/>
</dbReference>
<organism evidence="1">
    <name type="scientific">Clostridium tertium</name>
    <dbReference type="NCBI Taxonomy" id="1559"/>
    <lineage>
        <taxon>Bacteria</taxon>
        <taxon>Bacillati</taxon>
        <taxon>Bacillota</taxon>
        <taxon>Clostridia</taxon>
        <taxon>Eubacteriales</taxon>
        <taxon>Clostridiaceae</taxon>
        <taxon>Clostridium</taxon>
    </lineage>
</organism>
<dbReference type="GO" id="GO:0009143">
    <property type="term" value="P:nucleoside triphosphate catabolic process"/>
    <property type="evidence" value="ECO:0007669"/>
    <property type="project" value="InterPro"/>
</dbReference>
<dbReference type="AlphaFoldDB" id="A0A6N3GNP8"/>
<evidence type="ECO:0000313" key="1">
    <source>
        <dbReference type="EMBL" id="VYU66096.1"/>
    </source>
</evidence>
<accession>A0A6N3GNP8</accession>
<dbReference type="EMBL" id="CACRTO010000048">
    <property type="protein sequence ID" value="VYU66096.1"/>
    <property type="molecule type" value="Genomic_DNA"/>
</dbReference>
<sequence length="106" mass="11925">MVKRDDLNIMANIKMIEKLKANLLCIIGEFYHLLTKGSNVAQDAILNCISGAVIILYVLAQKLGYSCKDVDDDIKNKLQVGIAEGHEYENDGRSLSKLQLHLKERH</sequence>
<gene>
    <name evidence="1" type="ORF">CTLFYP3_03377</name>
</gene>